<dbReference type="Gene3D" id="3.40.395.10">
    <property type="entry name" value="Adenoviral Proteinase, Chain A"/>
    <property type="match status" value="1"/>
</dbReference>
<dbReference type="SUPFAM" id="SSF54001">
    <property type="entry name" value="Cysteine proteinases"/>
    <property type="match status" value="1"/>
</dbReference>
<evidence type="ECO:0000256" key="3">
    <source>
        <dbReference type="ARBA" id="ARBA00022801"/>
    </source>
</evidence>
<evidence type="ECO:0000256" key="1">
    <source>
        <dbReference type="ARBA" id="ARBA00005234"/>
    </source>
</evidence>
<feature type="domain" description="Ubiquitin-like protease family profile" evidence="4">
    <location>
        <begin position="1"/>
        <end position="71"/>
    </location>
</feature>
<dbReference type="PANTHER" id="PTHR34718">
    <property type="entry name" value="PHD-TYPE DOMAIN-CONTAINING PROTEIN"/>
    <property type="match status" value="1"/>
</dbReference>
<accession>A0ABN8PV17</accession>
<gene>
    <name evidence="5" type="ORF">PLOB_00048605</name>
</gene>
<organism evidence="5 6">
    <name type="scientific">Porites lobata</name>
    <dbReference type="NCBI Taxonomy" id="104759"/>
    <lineage>
        <taxon>Eukaryota</taxon>
        <taxon>Metazoa</taxon>
        <taxon>Cnidaria</taxon>
        <taxon>Anthozoa</taxon>
        <taxon>Hexacorallia</taxon>
        <taxon>Scleractinia</taxon>
        <taxon>Fungiina</taxon>
        <taxon>Poritidae</taxon>
        <taxon>Porites</taxon>
    </lineage>
</organism>
<dbReference type="InterPro" id="IPR038765">
    <property type="entry name" value="Papain-like_cys_pep_sf"/>
</dbReference>
<dbReference type="PROSITE" id="PS50600">
    <property type="entry name" value="ULP_PROTEASE"/>
    <property type="match status" value="1"/>
</dbReference>
<comment type="caution">
    <text evidence="5">The sequence shown here is derived from an EMBL/GenBank/DDBJ whole genome shotgun (WGS) entry which is preliminary data.</text>
</comment>
<keyword evidence="3" id="KW-0378">Hydrolase</keyword>
<evidence type="ECO:0000259" key="4">
    <source>
        <dbReference type="PROSITE" id="PS50600"/>
    </source>
</evidence>
<comment type="similarity">
    <text evidence="1">Belongs to the peptidase C48 family.</text>
</comment>
<protein>
    <recommendedName>
        <fullName evidence="4">Ubiquitin-like protease family profile domain-containing protein</fullName>
    </recommendedName>
</protein>
<dbReference type="InterPro" id="IPR003653">
    <property type="entry name" value="Peptidase_C48_C"/>
</dbReference>
<sequence>MHWVCVSSIGCTPGIVKLYDSLYHDIIEEEVTEQVKSLMADSYIGLVNVPVQQQLNGSDCGVFAVAFSTSLVYGFHPQDYTFDIPNMRPHLCQCLRMGELTMFPTI</sequence>
<reference evidence="5 6" key="1">
    <citation type="submission" date="2022-05" db="EMBL/GenBank/DDBJ databases">
        <authorList>
            <consortium name="Genoscope - CEA"/>
            <person name="William W."/>
        </authorList>
    </citation>
    <scope>NUCLEOTIDE SEQUENCE [LARGE SCALE GENOMIC DNA]</scope>
</reference>
<proteinExistence type="inferred from homology"/>
<name>A0ABN8PV17_9CNID</name>
<evidence type="ECO:0000313" key="6">
    <source>
        <dbReference type="Proteomes" id="UP001159405"/>
    </source>
</evidence>
<dbReference type="Pfam" id="PF02902">
    <property type="entry name" value="Peptidase_C48"/>
    <property type="match status" value="1"/>
</dbReference>
<keyword evidence="6" id="KW-1185">Reference proteome</keyword>
<evidence type="ECO:0000256" key="2">
    <source>
        <dbReference type="ARBA" id="ARBA00022670"/>
    </source>
</evidence>
<dbReference type="EMBL" id="CALNXK010000091">
    <property type="protein sequence ID" value="CAH3151466.1"/>
    <property type="molecule type" value="Genomic_DNA"/>
</dbReference>
<dbReference type="Proteomes" id="UP001159405">
    <property type="component" value="Unassembled WGS sequence"/>
</dbReference>
<dbReference type="PANTHER" id="PTHR34718:SF2">
    <property type="entry name" value="PHD-TYPE DOMAIN-CONTAINING PROTEIN"/>
    <property type="match status" value="1"/>
</dbReference>
<keyword evidence="2" id="KW-0645">Protease</keyword>
<evidence type="ECO:0000313" key="5">
    <source>
        <dbReference type="EMBL" id="CAH3151466.1"/>
    </source>
</evidence>